<gene>
    <name evidence="2" type="ORF">CVS30_03205</name>
</gene>
<dbReference type="InterPro" id="IPR050583">
    <property type="entry name" value="Mycobacterial_A85_antigen"/>
</dbReference>
<feature type="transmembrane region" description="Helical" evidence="1">
    <location>
        <begin position="108"/>
        <end position="127"/>
    </location>
</feature>
<keyword evidence="1" id="KW-0472">Membrane</keyword>
<dbReference type="Pfam" id="PF00756">
    <property type="entry name" value="Esterase"/>
    <property type="match status" value="1"/>
</dbReference>
<feature type="transmembrane region" description="Helical" evidence="1">
    <location>
        <begin position="72"/>
        <end position="96"/>
    </location>
</feature>
<sequence length="443" mass="47334">MDWLNELSLISGAVPIVSAMLGALAVLFLLLRRSLRWWIFAVITAMAALALSALSCWAVIHVFFWWAEDLPFSMVLYLALLMWVLTLGSTTALGGLRRRRSARGRTSAVRRSLACVATVVLILFVGIQVNASFGQYPTVGSLLNPPIAIAEAAPPRMQLAVGSHFMATPVSARWHGAADLPTAGTVFATKIPGLVSGFQARDAMVYLPPAYAASQRPVLPVLVLVSGQPGAPEAWLHSSDLVKTLDSYASRHEGVAPIVVIPDPNGSSSANTMCLNSSLAQADSYMAQDVPNWIKTHLDADTNHAHWAIGGFSYGGTCAVQQVTRHPDVYSSFLAVSPEKEPALTVDRKLTIDRAFKGDAAAFDAQVPLTLLAKNRYPLVRGWFAAGAQDAQYSANVKILEKAARQAGMTIESASYPGGHSWSVVNAALPKGLAFTFVGIGLL</sequence>
<organism evidence="2 3">
    <name type="scientific">Arthrobacter psychrolactophilus</name>
    <dbReference type="NCBI Taxonomy" id="92442"/>
    <lineage>
        <taxon>Bacteria</taxon>
        <taxon>Bacillati</taxon>
        <taxon>Actinomycetota</taxon>
        <taxon>Actinomycetes</taxon>
        <taxon>Micrococcales</taxon>
        <taxon>Micrococcaceae</taxon>
        <taxon>Arthrobacter</taxon>
    </lineage>
</organism>
<proteinExistence type="predicted"/>
<feature type="transmembrane region" description="Helical" evidence="1">
    <location>
        <begin position="38"/>
        <end position="66"/>
    </location>
</feature>
<dbReference type="RefSeq" id="WP_110483864.1">
    <property type="nucleotide sequence ID" value="NZ_QJVC01000002.1"/>
</dbReference>
<dbReference type="PANTHER" id="PTHR48098:SF1">
    <property type="entry name" value="DIACYLGLYCEROL ACYLTRANSFERASE_MYCOLYLTRANSFERASE AG85A"/>
    <property type="match status" value="1"/>
</dbReference>
<dbReference type="Gene3D" id="3.40.50.1820">
    <property type="entry name" value="alpha/beta hydrolase"/>
    <property type="match status" value="1"/>
</dbReference>
<comment type="caution">
    <text evidence="2">The sequence shown here is derived from an EMBL/GenBank/DDBJ whole genome shotgun (WGS) entry which is preliminary data.</text>
</comment>
<dbReference type="PANTHER" id="PTHR48098">
    <property type="entry name" value="ENTEROCHELIN ESTERASE-RELATED"/>
    <property type="match status" value="1"/>
</dbReference>
<dbReference type="SUPFAM" id="SSF53474">
    <property type="entry name" value="alpha/beta-Hydrolases"/>
    <property type="match status" value="1"/>
</dbReference>
<dbReference type="OrthoDB" id="3723842at2"/>
<dbReference type="EMBL" id="QJVC01000002">
    <property type="protein sequence ID" value="PYI39690.1"/>
    <property type="molecule type" value="Genomic_DNA"/>
</dbReference>
<evidence type="ECO:0000256" key="1">
    <source>
        <dbReference type="SAM" id="Phobius"/>
    </source>
</evidence>
<feature type="transmembrane region" description="Helical" evidence="1">
    <location>
        <begin position="12"/>
        <end position="31"/>
    </location>
</feature>
<name>A0A2V5J935_9MICC</name>
<dbReference type="AlphaFoldDB" id="A0A2V5J935"/>
<keyword evidence="3" id="KW-1185">Reference proteome</keyword>
<dbReference type="GO" id="GO:0016747">
    <property type="term" value="F:acyltransferase activity, transferring groups other than amino-acyl groups"/>
    <property type="evidence" value="ECO:0007669"/>
    <property type="project" value="TreeGrafter"/>
</dbReference>
<accession>A0A2V5J935</accession>
<keyword evidence="1" id="KW-1133">Transmembrane helix</keyword>
<dbReference type="InterPro" id="IPR000801">
    <property type="entry name" value="Esterase-like"/>
</dbReference>
<dbReference type="Proteomes" id="UP000247980">
    <property type="component" value="Unassembled WGS sequence"/>
</dbReference>
<evidence type="ECO:0000313" key="2">
    <source>
        <dbReference type="EMBL" id="PYI39690.1"/>
    </source>
</evidence>
<dbReference type="InterPro" id="IPR029058">
    <property type="entry name" value="AB_hydrolase_fold"/>
</dbReference>
<evidence type="ECO:0000313" key="3">
    <source>
        <dbReference type="Proteomes" id="UP000247980"/>
    </source>
</evidence>
<protein>
    <submittedName>
        <fullName evidence="2">Esterase</fullName>
    </submittedName>
</protein>
<keyword evidence="1" id="KW-0812">Transmembrane</keyword>
<reference evidence="2 3" key="1">
    <citation type="submission" date="2018-05" db="EMBL/GenBank/DDBJ databases">
        <title>Genetic diversity of glacier-inhabiting Cryobacterium bacteria in China and description of Cryobacterium mengkeensis sp. nov. and Arthrobacter glacialis sp. nov.</title>
        <authorList>
            <person name="Liu Q."/>
            <person name="Xin Y.-H."/>
        </authorList>
    </citation>
    <scope>NUCLEOTIDE SEQUENCE [LARGE SCALE GENOMIC DNA]</scope>
    <source>
        <strain evidence="2 3">B7</strain>
    </source>
</reference>